<proteinExistence type="predicted"/>
<accession>A0A6F8T6S6</accession>
<evidence type="ECO:0000313" key="2">
    <source>
        <dbReference type="Proteomes" id="UP000502894"/>
    </source>
</evidence>
<sequence>MKLAGNCFNVLANSKSIRTLSSGKGITLTDISELSLENATPILALIIKIAMNVLNL</sequence>
<reference evidence="1" key="1">
    <citation type="journal article" date="2020" name="Microbiol. Resour. Announc.">
        <title>Complete Genome Sequence of Novel Psychrotolerant Legionella Strain TUM19329, Isolated from Antarctic Lake Sediment.</title>
        <authorList>
            <person name="Shimada S."/>
            <person name="Nakai R."/>
            <person name="Aoki K."/>
            <person name="Shimoeda N."/>
            <person name="Ohno G."/>
            <person name="Miyazaki Y."/>
            <person name="Kudoh S."/>
            <person name="Imura S."/>
            <person name="Watanabe K."/>
            <person name="Ishii Y."/>
            <person name="Tateda K."/>
        </authorList>
    </citation>
    <scope>NUCLEOTIDE SEQUENCE [LARGE SCALE GENOMIC DNA]</scope>
    <source>
        <strain evidence="1">TUM19329</strain>
    </source>
</reference>
<name>A0A6F8T6S6_9GAMM</name>
<protein>
    <submittedName>
        <fullName evidence="1">Uncharacterized protein</fullName>
    </submittedName>
</protein>
<dbReference type="EMBL" id="AP022839">
    <property type="protein sequence ID" value="BCA95913.1"/>
    <property type="molecule type" value="Genomic_DNA"/>
</dbReference>
<keyword evidence="2" id="KW-1185">Reference proteome</keyword>
<dbReference type="AlphaFoldDB" id="A0A6F8T6S6"/>
<organism evidence="1 2">
    <name type="scientific">Legionella antarctica</name>
    <dbReference type="NCBI Taxonomy" id="2708020"/>
    <lineage>
        <taxon>Bacteria</taxon>
        <taxon>Pseudomonadati</taxon>
        <taxon>Pseudomonadota</taxon>
        <taxon>Gammaproteobacteria</taxon>
        <taxon>Legionellales</taxon>
        <taxon>Legionellaceae</taxon>
        <taxon>Legionella</taxon>
    </lineage>
</organism>
<dbReference type="KEGG" id="lant:TUM19329_22740"/>
<gene>
    <name evidence="1" type="ORF">TUM19329_22740</name>
</gene>
<evidence type="ECO:0000313" key="1">
    <source>
        <dbReference type="EMBL" id="BCA95913.1"/>
    </source>
</evidence>
<dbReference type="Proteomes" id="UP000502894">
    <property type="component" value="Chromosome"/>
</dbReference>